<dbReference type="GO" id="GO:0006826">
    <property type="term" value="P:iron ion transport"/>
    <property type="evidence" value="ECO:0007669"/>
    <property type="project" value="UniProtKB-KW"/>
</dbReference>
<dbReference type="SUPFAM" id="SSF55387">
    <property type="entry name" value="Frataxin/Nqo15-like"/>
    <property type="match status" value="1"/>
</dbReference>
<dbReference type="OrthoDB" id="1897642at2759"/>
<dbReference type="GO" id="GO:0005739">
    <property type="term" value="C:mitochondrion"/>
    <property type="evidence" value="ECO:0007669"/>
    <property type="project" value="TreeGrafter"/>
</dbReference>
<keyword evidence="2" id="KW-0410">Iron transport</keyword>
<dbReference type="GO" id="GO:0008198">
    <property type="term" value="F:ferrous iron binding"/>
    <property type="evidence" value="ECO:0007669"/>
    <property type="project" value="TreeGrafter"/>
</dbReference>
<evidence type="ECO:0000256" key="3">
    <source>
        <dbReference type="ARBA" id="ARBA00023004"/>
    </source>
</evidence>
<dbReference type="PROSITE" id="PS50810">
    <property type="entry name" value="FRATAXIN_2"/>
    <property type="match status" value="1"/>
</dbReference>
<dbReference type="GO" id="GO:0008199">
    <property type="term" value="F:ferric iron binding"/>
    <property type="evidence" value="ECO:0007669"/>
    <property type="project" value="InterPro"/>
</dbReference>
<dbReference type="PANTHER" id="PTHR16821">
    <property type="entry name" value="FRATAXIN"/>
    <property type="match status" value="1"/>
</dbReference>
<dbReference type="Proteomes" id="UP000186804">
    <property type="component" value="Unassembled WGS sequence"/>
</dbReference>
<name>A0A1J4MVX1_9CRYT</name>
<dbReference type="PANTHER" id="PTHR16821:SF2">
    <property type="entry name" value="FRATAXIN, MITOCHONDRIAL"/>
    <property type="match status" value="1"/>
</dbReference>
<keyword evidence="2" id="KW-0406">Ion transport</keyword>
<dbReference type="GO" id="GO:0051537">
    <property type="term" value="F:2 iron, 2 sulfur cluster binding"/>
    <property type="evidence" value="ECO:0007669"/>
    <property type="project" value="TreeGrafter"/>
</dbReference>
<protein>
    <submittedName>
        <fullName evidence="4">Frataxin-like domain-containing protein</fullName>
    </submittedName>
</protein>
<dbReference type="InterPro" id="IPR036524">
    <property type="entry name" value="Frataxin/CyaY_sf"/>
</dbReference>
<dbReference type="InterPro" id="IPR020895">
    <property type="entry name" value="Frataxin_CS"/>
</dbReference>
<dbReference type="EMBL" id="LRBS01000002">
    <property type="protein sequence ID" value="OII78302.1"/>
    <property type="molecule type" value="Genomic_DNA"/>
</dbReference>
<dbReference type="SMART" id="SM01219">
    <property type="entry name" value="Frataxin_Cyay"/>
    <property type="match status" value="1"/>
</dbReference>
<evidence type="ECO:0000313" key="5">
    <source>
        <dbReference type="Proteomes" id="UP000186804"/>
    </source>
</evidence>
<gene>
    <name evidence="4" type="ORF">cand_033600</name>
</gene>
<proteinExistence type="inferred from homology"/>
<dbReference type="GeneID" id="92367544"/>
<dbReference type="VEuPathDB" id="CryptoDB:cand_033600"/>
<sequence>MKCITIFNIQIIGSLFKKSQILSKKISFKYFCNNDFISIRKFSIINKYPKYFTTISIADFNNKADQLLHIISEKIINTQDQNLIDDIDCHDEFLNITFRYKDRQSSSGTIVISKQSATKQMWYSSPMRPPDYFEFENNWKSKRSGLSLFEVLESDLFEGTGLKFNFLEK</sequence>
<evidence type="ECO:0000256" key="1">
    <source>
        <dbReference type="ARBA" id="ARBA00008183"/>
    </source>
</evidence>
<evidence type="ECO:0000256" key="2">
    <source>
        <dbReference type="ARBA" id="ARBA00022496"/>
    </source>
</evidence>
<dbReference type="GO" id="GO:0034986">
    <property type="term" value="F:iron chaperone activity"/>
    <property type="evidence" value="ECO:0007669"/>
    <property type="project" value="TreeGrafter"/>
</dbReference>
<dbReference type="Gene3D" id="3.30.920.10">
    <property type="entry name" value="Frataxin/CyaY"/>
    <property type="match status" value="1"/>
</dbReference>
<dbReference type="InterPro" id="IPR002908">
    <property type="entry name" value="Frataxin/CyaY"/>
</dbReference>
<reference evidence="4 5" key="1">
    <citation type="submission" date="2016-10" db="EMBL/GenBank/DDBJ databases">
        <title>Reductive evolution of mitochondrial metabolism and differential evolution of invasion-related proteins in Cryptosporidium.</title>
        <authorList>
            <person name="Liu S."/>
            <person name="Roellig D.M."/>
            <person name="Guo Y."/>
            <person name="Li N."/>
            <person name="Frace M.A."/>
            <person name="Tang K."/>
            <person name="Zhang L."/>
            <person name="Feng Y."/>
            <person name="Xiao L."/>
        </authorList>
    </citation>
    <scope>NUCLEOTIDE SEQUENCE [LARGE SCALE GENOMIC DNA]</scope>
    <source>
        <strain evidence="4">30847</strain>
    </source>
</reference>
<evidence type="ECO:0000313" key="4">
    <source>
        <dbReference type="EMBL" id="OII78302.1"/>
    </source>
</evidence>
<dbReference type="AlphaFoldDB" id="A0A1J4MVX1"/>
<keyword evidence="3" id="KW-0408">Iron</keyword>
<dbReference type="RefSeq" id="XP_067070148.1">
    <property type="nucleotide sequence ID" value="XM_067213586.1"/>
</dbReference>
<comment type="similarity">
    <text evidence="1">Belongs to the frataxin family.</text>
</comment>
<keyword evidence="2" id="KW-0813">Transport</keyword>
<organism evidence="4 5">
    <name type="scientific">Cryptosporidium andersoni</name>
    <dbReference type="NCBI Taxonomy" id="117008"/>
    <lineage>
        <taxon>Eukaryota</taxon>
        <taxon>Sar</taxon>
        <taxon>Alveolata</taxon>
        <taxon>Apicomplexa</taxon>
        <taxon>Conoidasida</taxon>
        <taxon>Coccidia</taxon>
        <taxon>Eucoccidiorida</taxon>
        <taxon>Eimeriorina</taxon>
        <taxon>Cryptosporidiidae</taxon>
        <taxon>Cryptosporidium</taxon>
    </lineage>
</organism>
<accession>A0A1J4MVX1</accession>
<keyword evidence="5" id="KW-1185">Reference proteome</keyword>
<dbReference type="PROSITE" id="PS01344">
    <property type="entry name" value="FRATAXIN_1"/>
    <property type="match status" value="1"/>
</dbReference>
<dbReference type="GO" id="GO:0006879">
    <property type="term" value="P:intracellular iron ion homeostasis"/>
    <property type="evidence" value="ECO:0007669"/>
    <property type="project" value="TreeGrafter"/>
</dbReference>
<dbReference type="GO" id="GO:0004322">
    <property type="term" value="F:ferroxidase activity"/>
    <property type="evidence" value="ECO:0007669"/>
    <property type="project" value="TreeGrafter"/>
</dbReference>
<dbReference type="GO" id="GO:0016226">
    <property type="term" value="P:iron-sulfur cluster assembly"/>
    <property type="evidence" value="ECO:0007669"/>
    <property type="project" value="InterPro"/>
</dbReference>
<dbReference type="Pfam" id="PF01491">
    <property type="entry name" value="Frataxin_Cyay"/>
    <property type="match status" value="1"/>
</dbReference>
<comment type="caution">
    <text evidence="4">The sequence shown here is derived from an EMBL/GenBank/DDBJ whole genome shotgun (WGS) entry which is preliminary data.</text>
</comment>